<accession>A0A0B8P0H7</accession>
<protein>
    <submittedName>
        <fullName evidence="1">TPR domain protein</fullName>
    </submittedName>
</protein>
<reference evidence="1 2" key="2">
    <citation type="submission" date="2015-01" db="EMBL/GenBank/DDBJ databases">
        <authorList>
            <consortium name="NBRP consortium"/>
            <person name="Sawabe T."/>
            <person name="Meirelles P."/>
            <person name="Feng G."/>
            <person name="Sayaka M."/>
            <person name="Hattori M."/>
            <person name="Ohkuma M."/>
        </authorList>
    </citation>
    <scope>NUCLEOTIDE SEQUENCE [LARGE SCALE GENOMIC DNA]</scope>
    <source>
        <strain evidence="1 2">JCM19232</strain>
    </source>
</reference>
<evidence type="ECO:0000313" key="2">
    <source>
        <dbReference type="Proteomes" id="UP000031670"/>
    </source>
</evidence>
<name>A0A0B8P0H7_9VIBR</name>
<proteinExistence type="predicted"/>
<organism evidence="1 2">
    <name type="scientific">Vibrio ishigakensis</name>
    <dbReference type="NCBI Taxonomy" id="1481914"/>
    <lineage>
        <taxon>Bacteria</taxon>
        <taxon>Pseudomonadati</taxon>
        <taxon>Pseudomonadota</taxon>
        <taxon>Gammaproteobacteria</taxon>
        <taxon>Vibrionales</taxon>
        <taxon>Vibrionaceae</taxon>
        <taxon>Vibrio</taxon>
    </lineage>
</organism>
<evidence type="ECO:0000313" key="1">
    <source>
        <dbReference type="EMBL" id="GAM60295.1"/>
    </source>
</evidence>
<reference evidence="1 2" key="1">
    <citation type="submission" date="2015-01" db="EMBL/GenBank/DDBJ databases">
        <title>Vibrio sp. C5 JCM 19232 whole genome shotgun sequence.</title>
        <authorList>
            <person name="Sawabe T."/>
            <person name="Meirelles P."/>
            <person name="Feng G."/>
            <person name="Sayaka M."/>
            <person name="Hattori M."/>
            <person name="Ohkuma M."/>
        </authorList>
    </citation>
    <scope>NUCLEOTIDE SEQUENCE [LARGE SCALE GENOMIC DNA]</scope>
    <source>
        <strain evidence="1 2">JCM19232</strain>
    </source>
</reference>
<dbReference type="InterPro" id="IPR011990">
    <property type="entry name" value="TPR-like_helical_dom_sf"/>
</dbReference>
<gene>
    <name evidence="1" type="ORF">JCM19232_628</name>
</gene>
<dbReference type="Proteomes" id="UP000031670">
    <property type="component" value="Unassembled WGS sequence"/>
</dbReference>
<comment type="caution">
    <text evidence="1">The sequence shown here is derived from an EMBL/GenBank/DDBJ whole genome shotgun (WGS) entry which is preliminary data.</text>
</comment>
<dbReference type="Gene3D" id="1.25.40.10">
    <property type="entry name" value="Tetratricopeptide repeat domain"/>
    <property type="match status" value="2"/>
</dbReference>
<dbReference type="EMBL" id="BBSA01000001">
    <property type="protein sequence ID" value="GAM60295.1"/>
    <property type="molecule type" value="Genomic_DNA"/>
</dbReference>
<dbReference type="AlphaFoldDB" id="A0A0B8P0H7"/>
<dbReference type="SUPFAM" id="SSF48452">
    <property type="entry name" value="TPR-like"/>
    <property type="match status" value="2"/>
</dbReference>
<sequence length="321" mass="36821">MLGILYWQEDQMDKAEAALALSVKTKGLEPEQHIETQRMYADILLSNGKTKQALANYNEVMAQNKTLNVLKADTVQQIWLRIGQANYQMENWKPVLGAVSSYYSAGGKTTVPVLNLRLGAELSLKQWNNALKTTLALRGFEPDRESWWTQTINLYLRVGNYSQALATLKQYQRAGFELSKTQTRMMAQLYSKQGVPEKSAQIFHELNKVSDVEAKDLAVEAQYWQQAREWDQSLNAWARATSKDSQYRWSYINLLMQNKQYKTALTQLDKLNSSARKELTSVQAYYRLGDKKKALEHAQKANQIKSNEATISWIKYLSQEG</sequence>